<feature type="compositionally biased region" description="Basic and acidic residues" evidence="7">
    <location>
        <begin position="1"/>
        <end position="10"/>
    </location>
</feature>
<evidence type="ECO:0000256" key="7">
    <source>
        <dbReference type="SAM" id="MobiDB-lite"/>
    </source>
</evidence>
<proteinExistence type="predicted"/>
<keyword evidence="1" id="KW-0479">Metal-binding</keyword>
<keyword evidence="9" id="KW-1185">Reference proteome</keyword>
<keyword evidence="4" id="KW-0238">DNA-binding</keyword>
<keyword evidence="5" id="KW-0804">Transcription</keyword>
<organism evidence="8 9">
    <name type="scientific">Penicillium cosmopolitanum</name>
    <dbReference type="NCBI Taxonomy" id="1131564"/>
    <lineage>
        <taxon>Eukaryota</taxon>
        <taxon>Fungi</taxon>
        <taxon>Dikarya</taxon>
        <taxon>Ascomycota</taxon>
        <taxon>Pezizomycotina</taxon>
        <taxon>Eurotiomycetes</taxon>
        <taxon>Eurotiomycetidae</taxon>
        <taxon>Eurotiales</taxon>
        <taxon>Aspergillaceae</taxon>
        <taxon>Penicillium</taxon>
    </lineage>
</organism>
<name>A0A9X0B7P2_9EURO</name>
<comment type="caution">
    <text evidence="8">The sequence shown here is derived from an EMBL/GenBank/DDBJ whole genome shotgun (WGS) entry which is preliminary data.</text>
</comment>
<dbReference type="RefSeq" id="XP_056486870.1">
    <property type="nucleotide sequence ID" value="XM_056631319.1"/>
</dbReference>
<evidence type="ECO:0000256" key="5">
    <source>
        <dbReference type="ARBA" id="ARBA00023163"/>
    </source>
</evidence>
<evidence type="ECO:0000313" key="9">
    <source>
        <dbReference type="Proteomes" id="UP001147747"/>
    </source>
</evidence>
<accession>A0A9X0B7P2</accession>
<dbReference type="PANTHER" id="PTHR36206:SF12">
    <property type="entry name" value="ASPERCRYPTIN BIOSYNTHESIS CLUSTER-SPECIFIC TRANSCRIPTION REGULATOR ATNN-RELATED"/>
    <property type="match status" value="1"/>
</dbReference>
<gene>
    <name evidence="8" type="ORF">N7509_006682</name>
</gene>
<feature type="region of interest" description="Disordered" evidence="7">
    <location>
        <begin position="1"/>
        <end position="21"/>
    </location>
</feature>
<evidence type="ECO:0000256" key="3">
    <source>
        <dbReference type="ARBA" id="ARBA00023015"/>
    </source>
</evidence>
<keyword evidence="2" id="KW-0862">Zinc</keyword>
<keyword evidence="3" id="KW-0805">Transcription regulation</keyword>
<reference evidence="8" key="1">
    <citation type="submission" date="2022-12" db="EMBL/GenBank/DDBJ databases">
        <authorList>
            <person name="Petersen C."/>
        </authorList>
    </citation>
    <scope>NUCLEOTIDE SEQUENCE</scope>
    <source>
        <strain evidence="8">IBT 29677</strain>
    </source>
</reference>
<dbReference type="Proteomes" id="UP001147747">
    <property type="component" value="Unassembled WGS sequence"/>
</dbReference>
<evidence type="ECO:0000256" key="4">
    <source>
        <dbReference type="ARBA" id="ARBA00023125"/>
    </source>
</evidence>
<keyword evidence="6" id="KW-0539">Nucleus</keyword>
<dbReference type="PANTHER" id="PTHR36206">
    <property type="entry name" value="ASPERCRYPTIN BIOSYNTHESIS CLUSTER-SPECIFIC TRANSCRIPTION REGULATOR ATNN-RELATED"/>
    <property type="match status" value="1"/>
</dbReference>
<dbReference type="InterPro" id="IPR052360">
    <property type="entry name" value="Transcr_Regulatory_Proteins"/>
</dbReference>
<dbReference type="AlphaFoldDB" id="A0A9X0B7P2"/>
<evidence type="ECO:0008006" key="10">
    <source>
        <dbReference type="Google" id="ProtNLM"/>
    </source>
</evidence>
<evidence type="ECO:0000256" key="2">
    <source>
        <dbReference type="ARBA" id="ARBA00022833"/>
    </source>
</evidence>
<dbReference type="GO" id="GO:0003677">
    <property type="term" value="F:DNA binding"/>
    <property type="evidence" value="ECO:0007669"/>
    <property type="project" value="UniProtKB-KW"/>
</dbReference>
<dbReference type="GeneID" id="81370299"/>
<protein>
    <recommendedName>
        <fullName evidence="10">C6 zinc finger domain protein</fullName>
    </recommendedName>
</protein>
<sequence>MPRVDPEARNDASSAVKNARSVGDARLPAANAMAMETLNHRDRERRSFQFFLEKTAPQLAGDFECAFWESLLLQSVHHEPAIRHVTVALGSLHETFERDVAPFRSGQLASNGTFALHQYLSAMRCLMPTPTSSQPLDVCLISCVLFACFEAMRGHYGPAITHISSGLKILAEIRRNASSTFVTSDLNRRPYIPMNVLCGLFTRLQGQAAVTDEDIRSDQFNIWPELTIDLTRPVGFDSLADAREMLETYTYWYRQQDARRISRTEQLKTQHSEMIADSIANLTRDAVTLRDTGLSLLERWSTALEEFLHKRGASLSTRERRGAAILQLRKIDCFVALNAQPLAPELEAENSSSFAWDKFCPFFEQMVSLGESINDLYSSPSSSPSCSVSSYPSSSKTFSLDFGIIASMFNVAAHCRDPYIRRRAVSVLRSSTVQEGVWNSVAIAAIAAKWVEIEEEGLGPITSCADIPAAARLAQFMPVFDVGQPSVQVYFSHSLILDPANVRREVLQW</sequence>
<evidence type="ECO:0000256" key="6">
    <source>
        <dbReference type="ARBA" id="ARBA00023242"/>
    </source>
</evidence>
<dbReference type="OrthoDB" id="2593732at2759"/>
<evidence type="ECO:0000256" key="1">
    <source>
        <dbReference type="ARBA" id="ARBA00022723"/>
    </source>
</evidence>
<dbReference type="EMBL" id="JAPZBU010000008">
    <property type="protein sequence ID" value="KAJ5391192.1"/>
    <property type="molecule type" value="Genomic_DNA"/>
</dbReference>
<reference evidence="8" key="2">
    <citation type="journal article" date="2023" name="IMA Fungus">
        <title>Comparative genomic study of the Penicillium genus elucidates a diverse pangenome and 15 lateral gene transfer events.</title>
        <authorList>
            <person name="Petersen C."/>
            <person name="Sorensen T."/>
            <person name="Nielsen M.R."/>
            <person name="Sondergaard T.E."/>
            <person name="Sorensen J.L."/>
            <person name="Fitzpatrick D.A."/>
            <person name="Frisvad J.C."/>
            <person name="Nielsen K.L."/>
        </authorList>
    </citation>
    <scope>NUCLEOTIDE SEQUENCE</scope>
    <source>
        <strain evidence="8">IBT 29677</strain>
    </source>
</reference>
<dbReference type="GO" id="GO:0046872">
    <property type="term" value="F:metal ion binding"/>
    <property type="evidence" value="ECO:0007669"/>
    <property type="project" value="UniProtKB-KW"/>
</dbReference>
<evidence type="ECO:0000313" key="8">
    <source>
        <dbReference type="EMBL" id="KAJ5391192.1"/>
    </source>
</evidence>